<dbReference type="InterPro" id="IPR016054">
    <property type="entry name" value="LY6_UPA_recep-like"/>
</dbReference>
<dbReference type="AlphaFoldDB" id="A0AAV1QAE0"/>
<dbReference type="GO" id="GO:0005576">
    <property type="term" value="C:extracellular region"/>
    <property type="evidence" value="ECO:0007669"/>
    <property type="project" value="UniProtKB-SubCell"/>
</dbReference>
<dbReference type="GO" id="GO:0019834">
    <property type="term" value="F:phospholipase A2 inhibitor activity"/>
    <property type="evidence" value="ECO:0007669"/>
    <property type="project" value="UniProtKB-KW"/>
</dbReference>
<evidence type="ECO:0000256" key="2">
    <source>
        <dbReference type="ARBA" id="ARBA00022525"/>
    </source>
</evidence>
<dbReference type="Gene3D" id="2.10.60.10">
    <property type="entry name" value="CD59"/>
    <property type="match status" value="1"/>
</dbReference>
<dbReference type="InterPro" id="IPR045860">
    <property type="entry name" value="Snake_toxin-like_sf"/>
</dbReference>
<keyword evidence="3" id="KW-0732">Signal</keyword>
<dbReference type="SUPFAM" id="SSF57302">
    <property type="entry name" value="Snake toxin-like"/>
    <property type="match status" value="1"/>
</dbReference>
<dbReference type="Pfam" id="PF00021">
    <property type="entry name" value="UPAR_LY6"/>
    <property type="match status" value="2"/>
</dbReference>
<proteinExistence type="predicted"/>
<protein>
    <submittedName>
        <fullName evidence="5">Phospholipase A2 inhibitor gamma subunit B-like</fullName>
    </submittedName>
</protein>
<organism evidence="5 6">
    <name type="scientific">Scomber scombrus</name>
    <name type="common">Atlantic mackerel</name>
    <name type="synonym">Scomber vernalis</name>
    <dbReference type="NCBI Taxonomy" id="13677"/>
    <lineage>
        <taxon>Eukaryota</taxon>
        <taxon>Metazoa</taxon>
        <taxon>Chordata</taxon>
        <taxon>Craniata</taxon>
        <taxon>Vertebrata</taxon>
        <taxon>Euteleostomi</taxon>
        <taxon>Actinopterygii</taxon>
        <taxon>Neopterygii</taxon>
        <taxon>Teleostei</taxon>
        <taxon>Neoteleostei</taxon>
        <taxon>Acanthomorphata</taxon>
        <taxon>Pelagiaria</taxon>
        <taxon>Scombriformes</taxon>
        <taxon>Scombridae</taxon>
        <taxon>Scomber</taxon>
    </lineage>
</organism>
<comment type="subcellular location">
    <subcellularLocation>
        <location evidence="1">Secreted</location>
    </subcellularLocation>
</comment>
<keyword evidence="6" id="KW-1185">Reference proteome</keyword>
<feature type="domain" description="UPAR/Ly6" evidence="4">
    <location>
        <begin position="165"/>
        <end position="197"/>
    </location>
</feature>
<feature type="signal peptide" evidence="3">
    <location>
        <begin position="1"/>
        <end position="20"/>
    </location>
</feature>
<accession>A0AAV1QAE0</accession>
<gene>
    <name evidence="5" type="ORF">FSCOSCO3_A002658</name>
</gene>
<keyword evidence="5" id="KW-0593">Phospholipase A2 inhibitor</keyword>
<reference evidence="5 6" key="1">
    <citation type="submission" date="2024-01" db="EMBL/GenBank/DDBJ databases">
        <authorList>
            <person name="Alioto T."/>
            <person name="Alioto T."/>
            <person name="Gomez Garrido J."/>
        </authorList>
    </citation>
    <scope>NUCLEOTIDE SEQUENCE [LARGE SCALE GENOMIC DNA]</scope>
</reference>
<dbReference type="EMBL" id="CAWUFR010000590">
    <property type="protein sequence ID" value="CAK6979531.1"/>
    <property type="molecule type" value="Genomic_DNA"/>
</dbReference>
<name>A0AAV1QAE0_SCOSC</name>
<keyword evidence="2" id="KW-0964">Secreted</keyword>
<evidence type="ECO:0000256" key="3">
    <source>
        <dbReference type="SAM" id="SignalP"/>
    </source>
</evidence>
<dbReference type="InterPro" id="IPR050918">
    <property type="entry name" value="CNF-like_PLA2_Inhibitor"/>
</dbReference>
<evidence type="ECO:0000313" key="5">
    <source>
        <dbReference type="EMBL" id="CAK6979531.1"/>
    </source>
</evidence>
<feature type="chain" id="PRO_5043606547" evidence="3">
    <location>
        <begin position="21"/>
        <end position="200"/>
    </location>
</feature>
<dbReference type="Proteomes" id="UP001314229">
    <property type="component" value="Unassembled WGS sequence"/>
</dbReference>
<dbReference type="PANTHER" id="PTHR20914">
    <property type="entry name" value="LY6/PLAUR DOMAIN-CONTAINING PROTEIN 8"/>
    <property type="match status" value="1"/>
</dbReference>
<dbReference type="PANTHER" id="PTHR20914:SF9">
    <property type="entry name" value="COILED, ISOFORM A"/>
    <property type="match status" value="1"/>
</dbReference>
<evidence type="ECO:0000259" key="4">
    <source>
        <dbReference type="Pfam" id="PF00021"/>
    </source>
</evidence>
<feature type="domain" description="UPAR/Ly6" evidence="4">
    <location>
        <begin position="31"/>
        <end position="99"/>
    </location>
</feature>
<comment type="caution">
    <text evidence="5">The sequence shown here is derived from an EMBL/GenBank/DDBJ whole genome shotgun (WGS) entry which is preliminary data.</text>
</comment>
<evidence type="ECO:0000256" key="1">
    <source>
        <dbReference type="ARBA" id="ARBA00004613"/>
    </source>
</evidence>
<evidence type="ECO:0000313" key="6">
    <source>
        <dbReference type="Proteomes" id="UP001314229"/>
    </source>
</evidence>
<sequence>MMKLILYLTLIWTLSTTAKALQCWVGEGSDYSTRLCKPGDGDRCASISTQVGRIFKTSTERRCVPSSLFSEGTQEFSHNVGYGSTFVSVVVCKTDNCNTNDIMVGGIFKTSTERRCVPSSLFSEGYQTFAYNVGSGPTFVVVIVCKTDNCNTHQLIDHEMLVSNNLQCYTCDDQFSAVCNKTVQCVNTEDRCLSGTGEPL</sequence>